<reference evidence="9 10" key="1">
    <citation type="submission" date="2022-05" db="EMBL/GenBank/DDBJ databases">
        <authorList>
            <consortium name="Genoscope - CEA"/>
            <person name="William W."/>
        </authorList>
    </citation>
    <scope>NUCLEOTIDE SEQUENCE [LARGE SCALE GENOMIC DNA]</scope>
</reference>
<evidence type="ECO:0000313" key="9">
    <source>
        <dbReference type="EMBL" id="CAH3026518.1"/>
    </source>
</evidence>
<dbReference type="PRINTS" id="PR01349">
    <property type="entry name" value="WNTPROTEIN"/>
</dbReference>
<comment type="subcellular location">
    <subcellularLocation>
        <location evidence="1 8">Secreted</location>
        <location evidence="1 8">Extracellular space</location>
        <location evidence="1 8">Extracellular matrix</location>
    </subcellularLocation>
</comment>
<dbReference type="PANTHER" id="PTHR12027:SF37">
    <property type="entry name" value="PROTEIN WNT"/>
    <property type="match status" value="1"/>
</dbReference>
<evidence type="ECO:0000256" key="8">
    <source>
        <dbReference type="RuleBase" id="RU003500"/>
    </source>
</evidence>
<keyword evidence="5" id="KW-0272">Extracellular matrix</keyword>
<dbReference type="Pfam" id="PF00110">
    <property type="entry name" value="wnt"/>
    <property type="match status" value="4"/>
</dbReference>
<evidence type="ECO:0000256" key="1">
    <source>
        <dbReference type="ARBA" id="ARBA00004498"/>
    </source>
</evidence>
<keyword evidence="7" id="KW-1015">Disulfide bond</keyword>
<proteinExistence type="inferred from homology"/>
<comment type="function">
    <text evidence="8">Ligand for members of the frizzled family of seven transmembrane receptors.</text>
</comment>
<comment type="similarity">
    <text evidence="2 8">Belongs to the Wnt family.</text>
</comment>
<sequence>MSQVYDLDAQVMCNRAALVKDQKRFCEEYPDIAISIGKGAKLGVQECQKQLKDELWNCSTVARDVSVFGKVPRKASRETAFIHAITSSGVVHEITKACARGVLRNCACNNTQLAEGTGFEWGGCDDNIEYGLKYASKFIDSREKREHDIRAKINLHNNLVGRQAVKSYMRLVCKCHGISASCSYRTCLRTLGPFGTVGGHLYNKYLNATKVTVHQGRNQLIAADEKYPGKLLEDDLWFLEESPNYCVPNNNTGSLGTTGRRCHKTAPGPGNCRILCCGRGYNTLQVREEYECSCKFYWCCRVKCNTCRRMVDSYFCREASTENHLGEFGSSHEMFMSQVYDLDSKVRCNSADLVKEQRQFCEEYPDIAISIGKGANLSITECKKQLTEELWNCSTNTRDVSLFGKVLRKASRETAFVYAITSSGVVHEVTKACSRGLLRECVCNNTQHQGRNGRGFQWGGCNESIEHGLKYASEFIDSREKEQDVRAKINLHNNFVGRHAVKIHMRPVCKCHGHSASCLYKTCYKRVPPFGEVGVYLREKYYNAAKVTVHQSKNQLVTVDGKTTEELLEGDLWFLEESPDYCVPNNSTGSLGTMGRRCYKTAPGPGNCRNLCCGRGYNSFQVPEKYDCTCKFYWCCRVNCEICEGVVDTHVCRFMSQLYDLDAQVMCNKAGLVKDQKRFCEKYLDIAISIGKGARLGVQECQKQLKDELWNCSTFARDVSVFGKVPRKASRETAFIYAITSSGVVHKITKACARGVLRNCACNNTQLAEGTYDSRGFEWGGCNDNIEYGLKYASEFIDSREKEQDVRAKINLHNNFVGRQAIKSHMRLVCKCHGISASCSYRTCLRTLGPFGAVGGYLHDKYYNATRVTVHQDKNQLVATDRKNREKTLEDDLWFLEESPDYCLPNNSTGSLGTTGRRCHKTVSGPGNCKILCCGRGYNTLQVQQKYECSCKFHWCCQVNCNTCSRIVDRHVCRHIQVECDEYLLISSFCSKRPQIPPPLQALAKSTLPKFTATLKVRVVGGLNVINDSKCNKEIKSSIALWFFQKIQKFKLHQGGPRSPGKTMKNFATLLTSPGRRLIALCSLKRMPVLVKHHVIDFRQFHWLRGKISLNKVENNTREHGQAFVNKHSCTIRLIEIGVKKVGNFHFLCLVQVTRTYIAVEETPLSFVLASKSVPRCKEEASCASRLCRVKTETYYIEGKKYSLTFFGIYGLTCIELARKRQVCKARSKFFSLLCSATVHSNLQLKNRQIDYNILYLNWFRDYPQRGTQYRFGFSVVTSLLVYYAVMVKYTPLERSSLSSLICYPVVCSKITKKITRKRVRQECFSLNRKSSLSRDRSVLIIQTRARFFLNCVQESLTGHTCKRTCRTRPAFTLFFCYHFHYFLLLSETVCAIVNLHVCFNRFMSQVRDFDAKVMCSVAGLVKEQRQFCEGSPDIAISVGKGAQLSVAECQKQLKMELWNCSTISRDVRLFGKVLLKASRETAFVYAITSSGVVHEITKACARGLLRECVCNNTQHQGRNGRGFHWGGCNDNIEYGLKYASEFIDSREKEQDARAKINLHNNFVRRHVSTSSNTPFHDFFNF</sequence>
<evidence type="ECO:0000313" key="10">
    <source>
        <dbReference type="Proteomes" id="UP001159427"/>
    </source>
</evidence>
<accession>A0ABN8MEQ1</accession>
<dbReference type="InterPro" id="IPR043158">
    <property type="entry name" value="Wnt_C"/>
</dbReference>
<organism evidence="9 10">
    <name type="scientific">Porites evermanni</name>
    <dbReference type="NCBI Taxonomy" id="104178"/>
    <lineage>
        <taxon>Eukaryota</taxon>
        <taxon>Metazoa</taxon>
        <taxon>Cnidaria</taxon>
        <taxon>Anthozoa</taxon>
        <taxon>Hexacorallia</taxon>
        <taxon>Scleractinia</taxon>
        <taxon>Fungiina</taxon>
        <taxon>Poritidae</taxon>
        <taxon>Porites</taxon>
    </lineage>
</organism>
<keyword evidence="3 8" id="KW-0217">Developmental protein</keyword>
<evidence type="ECO:0000256" key="2">
    <source>
        <dbReference type="ARBA" id="ARBA00005683"/>
    </source>
</evidence>
<evidence type="ECO:0000256" key="4">
    <source>
        <dbReference type="ARBA" id="ARBA00022525"/>
    </source>
</evidence>
<evidence type="ECO:0000256" key="3">
    <source>
        <dbReference type="ARBA" id="ARBA00022473"/>
    </source>
</evidence>
<comment type="caution">
    <text evidence="9">The sequence shown here is derived from an EMBL/GenBank/DDBJ whole genome shotgun (WGS) entry which is preliminary data.</text>
</comment>
<dbReference type="Proteomes" id="UP001159427">
    <property type="component" value="Unassembled WGS sequence"/>
</dbReference>
<gene>
    <name evidence="9" type="ORF">PEVE_00029261</name>
</gene>
<keyword evidence="10" id="KW-1185">Reference proteome</keyword>
<dbReference type="PANTHER" id="PTHR12027">
    <property type="entry name" value="WNT RELATED"/>
    <property type="match status" value="1"/>
</dbReference>
<protein>
    <recommendedName>
        <fullName evidence="8">Protein Wnt</fullName>
    </recommendedName>
</protein>
<dbReference type="SMART" id="SM00097">
    <property type="entry name" value="WNT1"/>
    <property type="match status" value="4"/>
</dbReference>
<evidence type="ECO:0000256" key="6">
    <source>
        <dbReference type="ARBA" id="ARBA00022687"/>
    </source>
</evidence>
<keyword evidence="4" id="KW-0964">Secreted</keyword>
<dbReference type="InterPro" id="IPR005817">
    <property type="entry name" value="Wnt"/>
</dbReference>
<name>A0ABN8MEQ1_9CNID</name>
<keyword evidence="6 8" id="KW-0879">Wnt signaling pathway</keyword>
<dbReference type="Gene3D" id="3.30.2460.20">
    <property type="match status" value="3"/>
</dbReference>
<evidence type="ECO:0000256" key="7">
    <source>
        <dbReference type="ARBA" id="ARBA00023157"/>
    </source>
</evidence>
<dbReference type="EMBL" id="CALNXI010000408">
    <property type="protein sequence ID" value="CAH3026518.1"/>
    <property type="molecule type" value="Genomic_DNA"/>
</dbReference>
<evidence type="ECO:0000256" key="5">
    <source>
        <dbReference type="ARBA" id="ARBA00022530"/>
    </source>
</evidence>